<reference evidence="1 2" key="1">
    <citation type="submission" date="2020-04" db="EMBL/GenBank/DDBJ databases">
        <authorList>
            <person name="Hitch T.C.A."/>
            <person name="Wylensek D."/>
            <person name="Clavel T."/>
        </authorList>
    </citation>
    <scope>NUCLEOTIDE SEQUENCE [LARGE SCALE GENOMIC DNA]</scope>
    <source>
        <strain evidence="1 2">WB01_NA02</strain>
    </source>
</reference>
<dbReference type="Proteomes" id="UP000587880">
    <property type="component" value="Unassembled WGS sequence"/>
</dbReference>
<protein>
    <submittedName>
        <fullName evidence="1">Uncharacterized protein</fullName>
    </submittedName>
</protein>
<accession>A0A7X9XRW4</accession>
<proteinExistence type="predicted"/>
<dbReference type="EMBL" id="JABAGD010000093">
    <property type="protein sequence ID" value="NMF07939.1"/>
    <property type="molecule type" value="Genomic_DNA"/>
</dbReference>
<sequence>MKEFTNLYLANYGKASNLIQGECGWGTENYTLDKTGAKEWTYRKPSSSSNGTWTTITCEEFTLCSTSKPADQC</sequence>
<dbReference type="AlphaFoldDB" id="A0A7X9XRW4"/>
<dbReference type="RefSeq" id="WP_168983541.1">
    <property type="nucleotide sequence ID" value="NZ_JABAGD010000093.1"/>
</dbReference>
<evidence type="ECO:0000313" key="2">
    <source>
        <dbReference type="Proteomes" id="UP000587880"/>
    </source>
</evidence>
<organism evidence="1 2">
    <name type="scientific">Clostridium beijerinckii</name>
    <name type="common">Clostridium MP</name>
    <dbReference type="NCBI Taxonomy" id="1520"/>
    <lineage>
        <taxon>Bacteria</taxon>
        <taxon>Bacillati</taxon>
        <taxon>Bacillota</taxon>
        <taxon>Clostridia</taxon>
        <taxon>Eubacteriales</taxon>
        <taxon>Clostridiaceae</taxon>
        <taxon>Clostridium</taxon>
    </lineage>
</organism>
<evidence type="ECO:0000313" key="1">
    <source>
        <dbReference type="EMBL" id="NMF07939.1"/>
    </source>
</evidence>
<gene>
    <name evidence="1" type="ORF">HF849_25030</name>
</gene>
<name>A0A7X9XRW4_CLOBE</name>
<comment type="caution">
    <text evidence="1">The sequence shown here is derived from an EMBL/GenBank/DDBJ whole genome shotgun (WGS) entry which is preliminary data.</text>
</comment>